<dbReference type="AlphaFoldDB" id="A0A1Y1HU32"/>
<dbReference type="Pfam" id="PF00069">
    <property type="entry name" value="Pkinase"/>
    <property type="match status" value="1"/>
</dbReference>
<dbReference type="Gene3D" id="3.30.200.20">
    <property type="entry name" value="Phosphorylase Kinase, domain 1"/>
    <property type="match status" value="1"/>
</dbReference>
<dbReference type="SMART" id="SM00220">
    <property type="entry name" value="S_TKc"/>
    <property type="match status" value="1"/>
</dbReference>
<dbReference type="InterPro" id="IPR017441">
    <property type="entry name" value="Protein_kinase_ATP_BS"/>
</dbReference>
<evidence type="ECO:0000256" key="9">
    <source>
        <dbReference type="ARBA" id="ARBA00058225"/>
    </source>
</evidence>
<dbReference type="PROSITE" id="PS00108">
    <property type="entry name" value="PROTEIN_KINASE_ST"/>
    <property type="match status" value="1"/>
</dbReference>
<evidence type="ECO:0000256" key="3">
    <source>
        <dbReference type="ARBA" id="ARBA00022679"/>
    </source>
</evidence>
<dbReference type="GO" id="GO:0005737">
    <property type="term" value="C:cytoplasm"/>
    <property type="evidence" value="ECO:0000318"/>
    <property type="project" value="GO_Central"/>
</dbReference>
<organism evidence="13 14">
    <name type="scientific">Klebsormidium nitens</name>
    <name type="common">Green alga</name>
    <name type="synonym">Ulothrix nitens</name>
    <dbReference type="NCBI Taxonomy" id="105231"/>
    <lineage>
        <taxon>Eukaryota</taxon>
        <taxon>Viridiplantae</taxon>
        <taxon>Streptophyta</taxon>
        <taxon>Klebsormidiophyceae</taxon>
        <taxon>Klebsormidiales</taxon>
        <taxon>Klebsormidiaceae</taxon>
        <taxon>Klebsormidium</taxon>
    </lineage>
</organism>
<dbReference type="PANTHER" id="PTHR24346:SF77">
    <property type="entry name" value="SERINE THREONINE PROTEIN KINASE"/>
    <property type="match status" value="1"/>
</dbReference>
<dbReference type="PROSITE" id="PS00107">
    <property type="entry name" value="PROTEIN_KINASE_ATP"/>
    <property type="match status" value="1"/>
</dbReference>
<feature type="region of interest" description="Disordered" evidence="11">
    <location>
        <begin position="98"/>
        <end position="121"/>
    </location>
</feature>
<comment type="function">
    <text evidence="9">CIPK serine-threonine protein kinases interact with CBL proteins. Binding of a CBL protein to the regulatory NAF domain of CIPK protein lead to the activation of the kinase in a calcium-dependent manner.</text>
</comment>
<dbReference type="FunFam" id="3.30.200.20:FF:000206">
    <property type="entry name" value="Serine/threonine-protein kinase Ssp1"/>
    <property type="match status" value="1"/>
</dbReference>
<dbReference type="GO" id="GO:0004674">
    <property type="term" value="F:protein serine/threonine kinase activity"/>
    <property type="evidence" value="ECO:0000318"/>
    <property type="project" value="GO_Central"/>
</dbReference>
<evidence type="ECO:0000256" key="10">
    <source>
        <dbReference type="PROSITE-ProRule" id="PRU10141"/>
    </source>
</evidence>
<dbReference type="SUPFAM" id="SSF56112">
    <property type="entry name" value="Protein kinase-like (PK-like)"/>
    <property type="match status" value="1"/>
</dbReference>
<keyword evidence="4 10" id="KW-0547">Nucleotide-binding</keyword>
<keyword evidence="3" id="KW-0808">Transferase</keyword>
<dbReference type="Proteomes" id="UP000054558">
    <property type="component" value="Unassembled WGS sequence"/>
</dbReference>
<proteinExistence type="predicted"/>
<keyword evidence="2" id="KW-0723">Serine/threonine-protein kinase</keyword>
<accession>A0A1Y1HU32</accession>
<evidence type="ECO:0000256" key="4">
    <source>
        <dbReference type="ARBA" id="ARBA00022741"/>
    </source>
</evidence>
<feature type="domain" description="Protein kinase" evidence="12">
    <location>
        <begin position="315"/>
        <end position="575"/>
    </location>
</feature>
<feature type="compositionally biased region" description="Basic and acidic residues" evidence="11">
    <location>
        <begin position="60"/>
        <end position="70"/>
    </location>
</feature>
<evidence type="ECO:0000256" key="1">
    <source>
        <dbReference type="ARBA" id="ARBA00012513"/>
    </source>
</evidence>
<evidence type="ECO:0000256" key="7">
    <source>
        <dbReference type="ARBA" id="ARBA00047899"/>
    </source>
</evidence>
<evidence type="ECO:0000256" key="2">
    <source>
        <dbReference type="ARBA" id="ARBA00022527"/>
    </source>
</evidence>
<dbReference type="STRING" id="105231.A0A1Y1HU32"/>
<dbReference type="InterPro" id="IPR008271">
    <property type="entry name" value="Ser/Thr_kinase_AS"/>
</dbReference>
<dbReference type="PROSITE" id="PS50011">
    <property type="entry name" value="PROTEIN_KINASE_DOM"/>
    <property type="match status" value="1"/>
</dbReference>
<feature type="compositionally biased region" description="Basic and acidic residues" evidence="11">
    <location>
        <begin position="98"/>
        <end position="108"/>
    </location>
</feature>
<dbReference type="OrthoDB" id="2020564at2759"/>
<dbReference type="PANTHER" id="PTHR24346">
    <property type="entry name" value="MAP/MICROTUBULE AFFINITY-REGULATING KINASE"/>
    <property type="match status" value="1"/>
</dbReference>
<dbReference type="FunFam" id="1.10.510.10:FF:000571">
    <property type="entry name" value="Maternal embryonic leucine zipper kinase"/>
    <property type="match status" value="1"/>
</dbReference>
<dbReference type="GO" id="GO:0050793">
    <property type="term" value="P:regulation of developmental process"/>
    <property type="evidence" value="ECO:0007669"/>
    <property type="project" value="UniProtKB-ARBA"/>
</dbReference>
<dbReference type="InterPro" id="IPR000719">
    <property type="entry name" value="Prot_kinase_dom"/>
</dbReference>
<dbReference type="CDD" id="cd14008">
    <property type="entry name" value="STKc_LKB1_CaMKK"/>
    <property type="match status" value="1"/>
</dbReference>
<feature type="region of interest" description="Disordered" evidence="11">
    <location>
        <begin position="1"/>
        <end position="70"/>
    </location>
</feature>
<dbReference type="GO" id="GO:0035556">
    <property type="term" value="P:intracellular signal transduction"/>
    <property type="evidence" value="ECO:0000318"/>
    <property type="project" value="GO_Central"/>
</dbReference>
<dbReference type="EC" id="2.7.11.1" evidence="1"/>
<gene>
    <name evidence="13" type="ORF">KFL_000600060</name>
</gene>
<feature type="compositionally biased region" description="Polar residues" evidence="11">
    <location>
        <begin position="180"/>
        <end position="197"/>
    </location>
</feature>
<evidence type="ECO:0000256" key="8">
    <source>
        <dbReference type="ARBA" id="ARBA00048679"/>
    </source>
</evidence>
<feature type="region of interest" description="Disordered" evidence="11">
    <location>
        <begin position="172"/>
        <end position="201"/>
    </location>
</feature>
<reference evidence="13 14" key="1">
    <citation type="journal article" date="2014" name="Nat. Commun.">
        <title>Klebsormidium flaccidum genome reveals primary factors for plant terrestrial adaptation.</title>
        <authorList>
            <person name="Hori K."/>
            <person name="Maruyama F."/>
            <person name="Fujisawa T."/>
            <person name="Togashi T."/>
            <person name="Yamamoto N."/>
            <person name="Seo M."/>
            <person name="Sato S."/>
            <person name="Yamada T."/>
            <person name="Mori H."/>
            <person name="Tajima N."/>
            <person name="Moriyama T."/>
            <person name="Ikeuchi M."/>
            <person name="Watanabe M."/>
            <person name="Wada H."/>
            <person name="Kobayashi K."/>
            <person name="Saito M."/>
            <person name="Masuda T."/>
            <person name="Sasaki-Sekimoto Y."/>
            <person name="Mashiguchi K."/>
            <person name="Awai K."/>
            <person name="Shimojima M."/>
            <person name="Masuda S."/>
            <person name="Iwai M."/>
            <person name="Nobusawa T."/>
            <person name="Narise T."/>
            <person name="Kondo S."/>
            <person name="Saito H."/>
            <person name="Sato R."/>
            <person name="Murakawa M."/>
            <person name="Ihara Y."/>
            <person name="Oshima-Yamada Y."/>
            <person name="Ohtaka K."/>
            <person name="Satoh M."/>
            <person name="Sonobe K."/>
            <person name="Ishii M."/>
            <person name="Ohtani R."/>
            <person name="Kanamori-Sato M."/>
            <person name="Honoki R."/>
            <person name="Miyazaki D."/>
            <person name="Mochizuki H."/>
            <person name="Umetsu J."/>
            <person name="Higashi K."/>
            <person name="Shibata D."/>
            <person name="Kamiya Y."/>
            <person name="Sato N."/>
            <person name="Nakamura Y."/>
            <person name="Tabata S."/>
            <person name="Ida S."/>
            <person name="Kurokawa K."/>
            <person name="Ohta H."/>
        </authorList>
    </citation>
    <scope>NUCLEOTIDE SEQUENCE [LARGE SCALE GENOMIC DNA]</scope>
    <source>
        <strain evidence="13 14">NIES-2285</strain>
    </source>
</reference>
<protein>
    <recommendedName>
        <fullName evidence="1">non-specific serine/threonine protein kinase</fullName>
        <ecNumber evidence="1">2.7.11.1</ecNumber>
    </recommendedName>
</protein>
<comment type="catalytic activity">
    <reaction evidence="7">
        <text>L-threonyl-[protein] + ATP = O-phospho-L-threonyl-[protein] + ADP + H(+)</text>
        <dbReference type="Rhea" id="RHEA:46608"/>
        <dbReference type="Rhea" id="RHEA-COMP:11060"/>
        <dbReference type="Rhea" id="RHEA-COMP:11605"/>
        <dbReference type="ChEBI" id="CHEBI:15378"/>
        <dbReference type="ChEBI" id="CHEBI:30013"/>
        <dbReference type="ChEBI" id="CHEBI:30616"/>
        <dbReference type="ChEBI" id="CHEBI:61977"/>
        <dbReference type="ChEBI" id="CHEBI:456216"/>
        <dbReference type="EC" id="2.7.11.1"/>
    </reaction>
</comment>
<keyword evidence="6 10" id="KW-0067">ATP-binding</keyword>
<dbReference type="GO" id="GO:0005524">
    <property type="term" value="F:ATP binding"/>
    <property type="evidence" value="ECO:0007669"/>
    <property type="project" value="UniProtKB-UniRule"/>
</dbReference>
<keyword evidence="14" id="KW-1185">Reference proteome</keyword>
<evidence type="ECO:0000313" key="14">
    <source>
        <dbReference type="Proteomes" id="UP000054558"/>
    </source>
</evidence>
<sequence>MPAATIGQCISAGERGRGAPRKPPASGDLQPTLEKDNSAREASVLPVGRGDDIGVQAPGREVEKQENVLNGKNEEGARGWACVGRNGTGKVLDGHAKEAKAGRGEALRAGDPSSKSIGQDRVDADRPLQLENEAFSRAAEASAGASNVTSGILGIIESAPQNVTGDPVTAGISSPPRLTIPNTSPGHGTQTQTNTPEFRSPPRALIIPHRFSFDSPHRPTLIPESPEIRQLKKRLSTSKIEADPVLASYFREVDTSTREHLVEEALGFPHVSAEDLANRPFNLPANHPANRRSFKTVKRLITLQDKEGNKYVNQYLILKPLGQGSHGKVKLSLNAADGCLYAMKIIDKALLRKKRLGSRAAENDAMREIAIMKRLAHPNIVELHEVIDDPLDDKLYMIIEYVEGGPVWGRTHQDPLPEHLARKYFQDVVRGLDYLHRHKIVHRDIKPENLLLAPDGTVKISDFGVSNVFEESDAMHRPVGTPAFLAPEACSSDTFRGRDLDIWALGVCLYLMVVGRLPFEAESVAGMYHRIVHEPLAFPAGTQLSPELVDLLTGILEKDPLRRLQLAQIMAHPWVNKQGEASSLPLQTAVGPVESLTLTIE</sequence>
<evidence type="ECO:0000259" key="12">
    <source>
        <dbReference type="PROSITE" id="PS50011"/>
    </source>
</evidence>
<evidence type="ECO:0000313" key="13">
    <source>
        <dbReference type="EMBL" id="GAQ80689.1"/>
    </source>
</evidence>
<keyword evidence="5 13" id="KW-0418">Kinase</keyword>
<comment type="catalytic activity">
    <reaction evidence="8">
        <text>L-seryl-[protein] + ATP = O-phospho-L-seryl-[protein] + ADP + H(+)</text>
        <dbReference type="Rhea" id="RHEA:17989"/>
        <dbReference type="Rhea" id="RHEA-COMP:9863"/>
        <dbReference type="Rhea" id="RHEA-COMP:11604"/>
        <dbReference type="ChEBI" id="CHEBI:15378"/>
        <dbReference type="ChEBI" id="CHEBI:29999"/>
        <dbReference type="ChEBI" id="CHEBI:30616"/>
        <dbReference type="ChEBI" id="CHEBI:83421"/>
        <dbReference type="ChEBI" id="CHEBI:456216"/>
        <dbReference type="EC" id="2.7.11.1"/>
    </reaction>
</comment>
<feature type="binding site" evidence="10">
    <location>
        <position position="344"/>
    </location>
    <ligand>
        <name>ATP</name>
        <dbReference type="ChEBI" id="CHEBI:30616"/>
    </ligand>
</feature>
<name>A0A1Y1HU32_KLENI</name>
<evidence type="ECO:0000256" key="5">
    <source>
        <dbReference type="ARBA" id="ARBA00022777"/>
    </source>
</evidence>
<dbReference type="OMA" id="LWSERNS"/>
<dbReference type="EMBL" id="DF237009">
    <property type="protein sequence ID" value="GAQ80689.1"/>
    <property type="molecule type" value="Genomic_DNA"/>
</dbReference>
<dbReference type="Gene3D" id="1.10.510.10">
    <property type="entry name" value="Transferase(Phosphotransferase) domain 1"/>
    <property type="match status" value="1"/>
</dbReference>
<evidence type="ECO:0000256" key="6">
    <source>
        <dbReference type="ARBA" id="ARBA00022840"/>
    </source>
</evidence>
<evidence type="ECO:0000256" key="11">
    <source>
        <dbReference type="SAM" id="MobiDB-lite"/>
    </source>
</evidence>
<dbReference type="InterPro" id="IPR011009">
    <property type="entry name" value="Kinase-like_dom_sf"/>
</dbReference>